<name>A0A9P5TM22_GYMJU</name>
<feature type="coiled-coil region" evidence="1">
    <location>
        <begin position="550"/>
        <end position="584"/>
    </location>
</feature>
<keyword evidence="1" id="KW-0175">Coiled coil</keyword>
<dbReference type="OrthoDB" id="419631at2759"/>
<gene>
    <name evidence="3" type="ORF">CPB84DRAFT_1816067</name>
</gene>
<evidence type="ECO:0000256" key="2">
    <source>
        <dbReference type="SAM" id="MobiDB-lite"/>
    </source>
</evidence>
<keyword evidence="4" id="KW-1185">Reference proteome</keyword>
<evidence type="ECO:0000313" key="3">
    <source>
        <dbReference type="EMBL" id="KAF8894901.1"/>
    </source>
</evidence>
<dbReference type="AlphaFoldDB" id="A0A9P5TM22"/>
<accession>A0A9P5TM22</accession>
<protein>
    <recommendedName>
        <fullName evidence="5">Hyaluronan-mediated motility receptor C-terminal domain-containing protein</fullName>
    </recommendedName>
</protein>
<feature type="coiled-coil region" evidence="1">
    <location>
        <begin position="75"/>
        <end position="237"/>
    </location>
</feature>
<sequence length="646" mass="73379">MFPRGPRFQPPKPSDVPGPNAYSIPPDSLLDNYKRGAFLEKTERFAKDRLPPDTERYRVLQKKVDDLEKVHLEGKKAHTVELERLRQDLVAAQKSAADNADRCEKQKKQTAVLEARVQELKKASTSDQTDLKDARHKLRILELERDKASSKHSQISDLRKSLAALEAKRKDDLKDRDRRIAELEKLLQAEKTKRDSLEFQSKRTAVTDLEQAREDSCKAASNREDALVEQLEQHRRLLDTVAQQYGALASQSVSLSKYNSLQHDHHALQLRQLRLERKLTNAEGQVVELAHLIRHFKEQTLYLNNHLSTTLEEISFLASLDYTASPPPDVPLLEDILVKLQEDKMQVMESVHATDSLASTYYQIKSNDLHFAASVILQQHTDAQALAEQRSSDLTSALASHEAIAMRLESTQKEKTESEEKLKLATVVADDLRASLLLLETRLAEAQDQVNTHETRHAVALKKEKDAVARLTSTVQKTRIAEDALRAEIEQLTTELTEAERFQEAYYSLSEEVGSLITRNQLAEDEAARISKFNAEILGHNNPAQRIMYVDRIRRELAEAKHKIAQLTREQENVVAQNDHLQNELDMYKSVRIPQENKHRTTITRIGRPPLVNLGNSLNAGPKNLAASTVISKTSYALCWNITMEI</sequence>
<reference evidence="3" key="1">
    <citation type="submission" date="2020-11" db="EMBL/GenBank/DDBJ databases">
        <authorList>
            <consortium name="DOE Joint Genome Institute"/>
            <person name="Ahrendt S."/>
            <person name="Riley R."/>
            <person name="Andreopoulos W."/>
            <person name="LaButti K."/>
            <person name="Pangilinan J."/>
            <person name="Ruiz-duenas F.J."/>
            <person name="Barrasa J.M."/>
            <person name="Sanchez-Garcia M."/>
            <person name="Camarero S."/>
            <person name="Miyauchi S."/>
            <person name="Serrano A."/>
            <person name="Linde D."/>
            <person name="Babiker R."/>
            <person name="Drula E."/>
            <person name="Ayuso-Fernandez I."/>
            <person name="Pacheco R."/>
            <person name="Padilla G."/>
            <person name="Ferreira P."/>
            <person name="Barriuso J."/>
            <person name="Kellner H."/>
            <person name="Castanera R."/>
            <person name="Alfaro M."/>
            <person name="Ramirez L."/>
            <person name="Pisabarro A.G."/>
            <person name="Kuo A."/>
            <person name="Tritt A."/>
            <person name="Lipzen A."/>
            <person name="He G."/>
            <person name="Yan M."/>
            <person name="Ng V."/>
            <person name="Cullen D."/>
            <person name="Martin F."/>
            <person name="Rosso M.-N."/>
            <person name="Henrissat B."/>
            <person name="Hibbett D."/>
            <person name="Martinez A.T."/>
            <person name="Grigoriev I.V."/>
        </authorList>
    </citation>
    <scope>NUCLEOTIDE SEQUENCE</scope>
    <source>
        <strain evidence="3">AH 44721</strain>
    </source>
</reference>
<evidence type="ECO:0000256" key="1">
    <source>
        <dbReference type="SAM" id="Coils"/>
    </source>
</evidence>
<comment type="caution">
    <text evidence="3">The sequence shown here is derived from an EMBL/GenBank/DDBJ whole genome shotgun (WGS) entry which is preliminary data.</text>
</comment>
<organism evidence="3 4">
    <name type="scientific">Gymnopilus junonius</name>
    <name type="common">Spectacular rustgill mushroom</name>
    <name type="synonym">Gymnopilus spectabilis subsp. junonius</name>
    <dbReference type="NCBI Taxonomy" id="109634"/>
    <lineage>
        <taxon>Eukaryota</taxon>
        <taxon>Fungi</taxon>
        <taxon>Dikarya</taxon>
        <taxon>Basidiomycota</taxon>
        <taxon>Agaricomycotina</taxon>
        <taxon>Agaricomycetes</taxon>
        <taxon>Agaricomycetidae</taxon>
        <taxon>Agaricales</taxon>
        <taxon>Agaricineae</taxon>
        <taxon>Hymenogastraceae</taxon>
        <taxon>Gymnopilus</taxon>
    </lineage>
</organism>
<feature type="region of interest" description="Disordered" evidence="2">
    <location>
        <begin position="1"/>
        <end position="28"/>
    </location>
</feature>
<proteinExistence type="predicted"/>
<evidence type="ECO:0000313" key="4">
    <source>
        <dbReference type="Proteomes" id="UP000724874"/>
    </source>
</evidence>
<evidence type="ECO:0008006" key="5">
    <source>
        <dbReference type="Google" id="ProtNLM"/>
    </source>
</evidence>
<feature type="coiled-coil region" evidence="1">
    <location>
        <begin position="429"/>
        <end position="502"/>
    </location>
</feature>
<dbReference type="Proteomes" id="UP000724874">
    <property type="component" value="Unassembled WGS sequence"/>
</dbReference>
<dbReference type="EMBL" id="JADNYJ010000063">
    <property type="protein sequence ID" value="KAF8894901.1"/>
    <property type="molecule type" value="Genomic_DNA"/>
</dbReference>